<reference evidence="1 2" key="1">
    <citation type="submission" date="2023-04" db="EMBL/GenBank/DDBJ databases">
        <title>Australian commercial rhizobial inoculants.</title>
        <authorList>
            <person name="Kohlmeier M.G."/>
            <person name="O'Hara G.W."/>
            <person name="Colombi E."/>
            <person name="Ramsay J.P."/>
            <person name="Terpolilli J."/>
        </authorList>
    </citation>
    <scope>NUCLEOTIDE SEQUENCE [LARGE SCALE GENOMIC DNA]</scope>
    <source>
        <strain evidence="1 2">CB627</strain>
    </source>
</reference>
<evidence type="ECO:0000313" key="1">
    <source>
        <dbReference type="EMBL" id="WFU65402.1"/>
    </source>
</evidence>
<accession>A0ABY8JJ30</accession>
<protein>
    <submittedName>
        <fullName evidence="1">Uncharacterized protein</fullName>
    </submittedName>
</protein>
<organism evidence="1 2">
    <name type="scientific">Bradyrhizobium brasilense</name>
    <dbReference type="NCBI Taxonomy" id="1419277"/>
    <lineage>
        <taxon>Bacteria</taxon>
        <taxon>Pseudomonadati</taxon>
        <taxon>Pseudomonadota</taxon>
        <taxon>Alphaproteobacteria</taxon>
        <taxon>Hyphomicrobiales</taxon>
        <taxon>Nitrobacteraceae</taxon>
        <taxon>Bradyrhizobium</taxon>
    </lineage>
</organism>
<dbReference type="EMBL" id="CP121646">
    <property type="protein sequence ID" value="WFU65402.1"/>
    <property type="molecule type" value="Genomic_DNA"/>
</dbReference>
<proteinExistence type="predicted"/>
<dbReference type="RefSeq" id="WP_158074180.1">
    <property type="nucleotide sequence ID" value="NZ_CP121646.1"/>
</dbReference>
<keyword evidence="2" id="KW-1185">Reference proteome</keyword>
<sequence length="56" mass="6232">MDTKERKTIGARHLSGALVALPSPTWRPAPPVSGKNPIRKTAISFKSVRKNFLAWF</sequence>
<name>A0ABY8JJ30_9BRAD</name>
<evidence type="ECO:0000313" key="2">
    <source>
        <dbReference type="Proteomes" id="UP001221546"/>
    </source>
</evidence>
<dbReference type="Proteomes" id="UP001221546">
    <property type="component" value="Chromosome"/>
</dbReference>
<gene>
    <name evidence="1" type="ORF">QA636_07680</name>
</gene>